<dbReference type="EMBL" id="JAEHOC010000073">
    <property type="protein sequence ID" value="KAG2423861.1"/>
    <property type="molecule type" value="Genomic_DNA"/>
</dbReference>
<gene>
    <name evidence="1" type="ORF">HXX76_015020</name>
</gene>
<dbReference type="PANTHER" id="PTHR32303">
    <property type="entry name" value="QUINOPROTEIN ALCOHOL DEHYDROGENASE (CYTOCHROME C)"/>
    <property type="match status" value="1"/>
</dbReference>
<keyword evidence="2" id="KW-1185">Reference proteome</keyword>
<dbReference type="PANTHER" id="PTHR32303:SF10">
    <property type="entry name" value="OUTER MEMBRANE PROTEIN ASSEMBLY FACTOR BAMB"/>
    <property type="match status" value="1"/>
</dbReference>
<dbReference type="InterPro" id="IPR011047">
    <property type="entry name" value="Quinoprotein_ADH-like_sf"/>
</dbReference>
<name>A0A835SPX6_CHLIN</name>
<dbReference type="SUPFAM" id="SSF50998">
    <property type="entry name" value="Quinoprotein alcohol dehydrogenase-like"/>
    <property type="match status" value="1"/>
</dbReference>
<protein>
    <submittedName>
        <fullName evidence="1">Uncharacterized protein</fullName>
    </submittedName>
</protein>
<sequence>MPSQASVVKLDARSGAKLWQCFTAPENYGVPGNWSGNAVWGSAPTIDEKNGLVYVGTGNSYDVPDSAKQCMDAATTPQDKGKCLDVPGNWFNSVIGIYIANGSLAWGHRVSYVDVWTAACLPLVPGITDCPVKNSPDYDFGQAPLYFPSTVCGGSETKDILVAAQKSGWAYGFDARNGEMLWSTPVGPGSTAGGSQWGSTTNGVDTVFLQNSNHYFLNYTLIKPAPGSPAGRIRHTSQSSAVRMQGQAPAADPQRMGAPTYVAAQGSAYVVYPIMSPDGKLVVMRADSGAVWTTLVAGPGSVVSGPAVANGYLYVGVGYSRFGWGAPASTHGLAAFKL</sequence>
<accession>A0A835SPX6</accession>
<evidence type="ECO:0000313" key="2">
    <source>
        <dbReference type="Proteomes" id="UP000650467"/>
    </source>
</evidence>
<reference evidence="1" key="1">
    <citation type="journal article" date="2020" name="bioRxiv">
        <title>Comparative genomics of Chlamydomonas.</title>
        <authorList>
            <person name="Craig R.J."/>
            <person name="Hasan A.R."/>
            <person name="Ness R.W."/>
            <person name="Keightley P.D."/>
        </authorList>
    </citation>
    <scope>NUCLEOTIDE SEQUENCE</scope>
    <source>
        <strain evidence="1">SAG 7.73</strain>
    </source>
</reference>
<dbReference type="AlphaFoldDB" id="A0A835SPX6"/>
<organism evidence="1 2">
    <name type="scientific">Chlamydomonas incerta</name>
    <dbReference type="NCBI Taxonomy" id="51695"/>
    <lineage>
        <taxon>Eukaryota</taxon>
        <taxon>Viridiplantae</taxon>
        <taxon>Chlorophyta</taxon>
        <taxon>core chlorophytes</taxon>
        <taxon>Chlorophyceae</taxon>
        <taxon>CS clade</taxon>
        <taxon>Chlamydomonadales</taxon>
        <taxon>Chlamydomonadaceae</taxon>
        <taxon>Chlamydomonas</taxon>
    </lineage>
</organism>
<evidence type="ECO:0000313" key="1">
    <source>
        <dbReference type="EMBL" id="KAG2423861.1"/>
    </source>
</evidence>
<comment type="caution">
    <text evidence="1">The sequence shown here is derived from an EMBL/GenBank/DDBJ whole genome shotgun (WGS) entry which is preliminary data.</text>
</comment>
<dbReference type="Proteomes" id="UP000650467">
    <property type="component" value="Unassembled WGS sequence"/>
</dbReference>
<dbReference type="Gene3D" id="2.140.10.10">
    <property type="entry name" value="Quinoprotein alcohol dehydrogenase-like superfamily"/>
    <property type="match status" value="1"/>
</dbReference>
<proteinExistence type="predicted"/>
<dbReference type="OrthoDB" id="416253at2759"/>